<dbReference type="PANTHER" id="PTHR43434:SF1">
    <property type="entry name" value="PHOSPHOGLYCOLATE PHOSPHATASE"/>
    <property type="match status" value="1"/>
</dbReference>
<keyword evidence="1" id="KW-0378">Hydrolase</keyword>
<evidence type="ECO:0000313" key="1">
    <source>
        <dbReference type="EMBL" id="APB35131.1"/>
    </source>
</evidence>
<dbReference type="GO" id="GO:0006281">
    <property type="term" value="P:DNA repair"/>
    <property type="evidence" value="ECO:0007669"/>
    <property type="project" value="TreeGrafter"/>
</dbReference>
<dbReference type="InterPro" id="IPR006439">
    <property type="entry name" value="HAD-SF_hydro_IA"/>
</dbReference>
<accession>A0A1J0AGW3</accession>
<reference evidence="1 2" key="1">
    <citation type="submission" date="2016-10" db="EMBL/GenBank/DDBJ databases">
        <title>Description of Gloeomargarita lithophora gen. nov., sp. nov., a thylakoid-bearing basal-branching cyanobacterium with intracellular carbonates, and proposal for Gloeomargaritales ord. nov.</title>
        <authorList>
            <person name="Moreira D."/>
            <person name="Tavera R."/>
            <person name="Benzerara K."/>
            <person name="Skouri-Panet F."/>
            <person name="Couradeau E."/>
            <person name="Gerard E."/>
            <person name="Loussert C."/>
            <person name="Novelo E."/>
            <person name="Zivanovic Y."/>
            <person name="Lopez-Garcia P."/>
        </authorList>
    </citation>
    <scope>NUCLEOTIDE SEQUENCE [LARGE SCALE GENOMIC DNA]</scope>
    <source>
        <strain evidence="1 2">D10</strain>
    </source>
</reference>
<dbReference type="PANTHER" id="PTHR43434">
    <property type="entry name" value="PHOSPHOGLYCOLATE PHOSPHATASE"/>
    <property type="match status" value="1"/>
</dbReference>
<dbReference type="InterPro" id="IPR023198">
    <property type="entry name" value="PGP-like_dom2"/>
</dbReference>
<organism evidence="1 2">
    <name type="scientific">Gloeomargarita lithophora Alchichica-D10</name>
    <dbReference type="NCBI Taxonomy" id="1188229"/>
    <lineage>
        <taxon>Bacteria</taxon>
        <taxon>Bacillati</taxon>
        <taxon>Cyanobacteriota</taxon>
        <taxon>Cyanophyceae</taxon>
        <taxon>Gloeomargaritales</taxon>
        <taxon>Gloeomargaritaceae</taxon>
        <taxon>Gloeomargarita</taxon>
    </lineage>
</organism>
<name>A0A1J0AGW3_9CYAN</name>
<dbReference type="Gene3D" id="1.10.150.240">
    <property type="entry name" value="Putative phosphatase, domain 2"/>
    <property type="match status" value="1"/>
</dbReference>
<dbReference type="SUPFAM" id="SSF56784">
    <property type="entry name" value="HAD-like"/>
    <property type="match status" value="1"/>
</dbReference>
<evidence type="ECO:0000313" key="2">
    <source>
        <dbReference type="Proteomes" id="UP000180235"/>
    </source>
</evidence>
<dbReference type="GO" id="GO:0008967">
    <property type="term" value="F:phosphoglycolate phosphatase activity"/>
    <property type="evidence" value="ECO:0007669"/>
    <property type="project" value="UniProtKB-EC"/>
</dbReference>
<dbReference type="InterPro" id="IPR023214">
    <property type="entry name" value="HAD_sf"/>
</dbReference>
<dbReference type="SFLD" id="SFLDG01129">
    <property type="entry name" value="C1.5:_HAD__Beta-PGM__Phosphata"/>
    <property type="match status" value="1"/>
</dbReference>
<keyword evidence="2" id="KW-1185">Reference proteome</keyword>
<dbReference type="RefSeq" id="WP_071455470.1">
    <property type="nucleotide sequence ID" value="NZ_CP017675.1"/>
</dbReference>
<protein>
    <submittedName>
        <fullName evidence="1">HAD family hydrolase</fullName>
        <ecNumber evidence="1">3.1.3.18</ecNumber>
    </submittedName>
</protein>
<dbReference type="InterPro" id="IPR050155">
    <property type="entry name" value="HAD-like_hydrolase_sf"/>
</dbReference>
<dbReference type="KEGG" id="glt:GlitD10_2788"/>
<dbReference type="GO" id="GO:0005829">
    <property type="term" value="C:cytosol"/>
    <property type="evidence" value="ECO:0007669"/>
    <property type="project" value="TreeGrafter"/>
</dbReference>
<dbReference type="Proteomes" id="UP000180235">
    <property type="component" value="Chromosome"/>
</dbReference>
<dbReference type="EMBL" id="CP017675">
    <property type="protein sequence ID" value="APB35131.1"/>
    <property type="molecule type" value="Genomic_DNA"/>
</dbReference>
<proteinExistence type="predicted"/>
<dbReference type="SFLD" id="SFLDS00003">
    <property type="entry name" value="Haloacid_Dehalogenase"/>
    <property type="match status" value="1"/>
</dbReference>
<dbReference type="STRING" id="1188229.GlitD10_2788"/>
<dbReference type="Gene3D" id="3.40.50.1000">
    <property type="entry name" value="HAD superfamily/HAD-like"/>
    <property type="match status" value="1"/>
</dbReference>
<dbReference type="InterPro" id="IPR036412">
    <property type="entry name" value="HAD-like_sf"/>
</dbReference>
<dbReference type="Pfam" id="PF00702">
    <property type="entry name" value="Hydrolase"/>
    <property type="match status" value="1"/>
</dbReference>
<dbReference type="AlphaFoldDB" id="A0A1J0AGW3"/>
<sequence length="246" mass="26405">MATLAFNGVKFSQIQAVIWDKDGTLADTVEYWRLVGHQRVRRLDAQIPGVGVPLQAAFGLTDSTLEPGGLLAVGSRYENEIAAAAYIAEQGKDWRTALALAQEVFRQVEQECPGIKTIPIRTGGKEILSQLQQAGCKQAILSADLSVNVTAFVQHNQLEDWLDYYTGIDVGPTKPDPEPLYQTCTALGLAPAQVVMVGDSPVDLEMARRAGCAGAIGVSWGFHPAQGLTSLADAVITDWSQIQVLG</sequence>
<gene>
    <name evidence="1" type="primary">gph</name>
    <name evidence="1" type="ORF">GlitD10_2788</name>
</gene>
<dbReference type="NCBIfam" id="TIGR01549">
    <property type="entry name" value="HAD-SF-IA-v1"/>
    <property type="match status" value="1"/>
</dbReference>
<dbReference type="EC" id="3.1.3.18" evidence="1"/>